<feature type="transmembrane region" description="Helical" evidence="7">
    <location>
        <begin position="236"/>
        <end position="257"/>
    </location>
</feature>
<name>A0A9N7MG11_STRHE</name>
<feature type="transmembrane region" description="Helical" evidence="7">
    <location>
        <begin position="319"/>
        <end position="337"/>
    </location>
</feature>
<evidence type="ECO:0000313" key="9">
    <source>
        <dbReference type="Proteomes" id="UP001153555"/>
    </source>
</evidence>
<keyword evidence="9" id="KW-1185">Reference proteome</keyword>
<comment type="subcellular location">
    <subcellularLocation>
        <location evidence="1">Membrane</location>
        <topology evidence="1">Multi-pass membrane protein</topology>
    </subcellularLocation>
</comment>
<keyword evidence="6 7" id="KW-0472">Membrane</keyword>
<dbReference type="EMBL" id="CACSLK010003174">
    <property type="protein sequence ID" value="CAA0809105.1"/>
    <property type="molecule type" value="Genomic_DNA"/>
</dbReference>
<dbReference type="Pfam" id="PF08627">
    <property type="entry name" value="CRT-like"/>
    <property type="match status" value="1"/>
</dbReference>
<evidence type="ECO:0000313" key="8">
    <source>
        <dbReference type="EMBL" id="CAA0809105.1"/>
    </source>
</evidence>
<feature type="transmembrane region" description="Helical" evidence="7">
    <location>
        <begin position="51"/>
        <end position="70"/>
    </location>
</feature>
<reference evidence="8" key="1">
    <citation type="submission" date="2019-12" db="EMBL/GenBank/DDBJ databases">
        <authorList>
            <person name="Scholes J."/>
        </authorList>
    </citation>
    <scope>NUCLEOTIDE SEQUENCE</scope>
</reference>
<dbReference type="PANTHER" id="PTHR31326:SF1">
    <property type="entry name" value="PROTEIN CLT2, CHLOROPLASTIC"/>
    <property type="match status" value="1"/>
</dbReference>
<dbReference type="InterPro" id="IPR013936">
    <property type="entry name" value="CRT-like"/>
</dbReference>
<feature type="transmembrane region" description="Helical" evidence="7">
    <location>
        <begin position="196"/>
        <end position="216"/>
    </location>
</feature>
<feature type="transmembrane region" description="Helical" evidence="7">
    <location>
        <begin position="399"/>
        <end position="420"/>
    </location>
</feature>
<comment type="caution">
    <text evidence="8">The sequence shown here is derived from an EMBL/GenBank/DDBJ whole genome shotgun (WGS) entry which is preliminary data.</text>
</comment>
<evidence type="ECO:0000256" key="1">
    <source>
        <dbReference type="ARBA" id="ARBA00004141"/>
    </source>
</evidence>
<dbReference type="AlphaFoldDB" id="A0A9N7MG11"/>
<dbReference type="OrthoDB" id="416555at2759"/>
<dbReference type="InterPro" id="IPR037185">
    <property type="entry name" value="EmrE-like"/>
</dbReference>
<feature type="transmembrane region" description="Helical" evidence="7">
    <location>
        <begin position="288"/>
        <end position="307"/>
    </location>
</feature>
<proteinExistence type="inferred from homology"/>
<evidence type="ECO:0000256" key="6">
    <source>
        <dbReference type="ARBA" id="ARBA00023136"/>
    </source>
</evidence>
<keyword evidence="4 7" id="KW-0812">Transmembrane</keyword>
<evidence type="ECO:0000256" key="7">
    <source>
        <dbReference type="SAM" id="Phobius"/>
    </source>
</evidence>
<keyword evidence="5 7" id="KW-1133">Transmembrane helix</keyword>
<dbReference type="GO" id="GO:0016020">
    <property type="term" value="C:membrane"/>
    <property type="evidence" value="ECO:0007669"/>
    <property type="project" value="UniProtKB-SubCell"/>
</dbReference>
<feature type="transmembrane region" description="Helical" evidence="7">
    <location>
        <begin position="263"/>
        <end position="281"/>
    </location>
</feature>
<gene>
    <name evidence="8" type="ORF">SHERM_11308</name>
</gene>
<protein>
    <submittedName>
        <fullName evidence="8">CRT (Chloroquine-resistance transporter)-like transporter 2</fullName>
    </submittedName>
</protein>
<evidence type="ECO:0000256" key="3">
    <source>
        <dbReference type="ARBA" id="ARBA00022448"/>
    </source>
</evidence>
<accession>A0A9N7MG11</accession>
<dbReference type="Proteomes" id="UP001153555">
    <property type="component" value="Unassembled WGS sequence"/>
</dbReference>
<comment type="similarity">
    <text evidence="2">Belongs to the CRT-like transporter family.</text>
</comment>
<keyword evidence="3" id="KW-0813">Transport</keyword>
<evidence type="ECO:0000256" key="5">
    <source>
        <dbReference type="ARBA" id="ARBA00022989"/>
    </source>
</evidence>
<feature type="transmembrane region" description="Helical" evidence="7">
    <location>
        <begin position="164"/>
        <end position="184"/>
    </location>
</feature>
<dbReference type="PANTHER" id="PTHR31326">
    <property type="entry name" value="PROTEIN CLT2, CHLOROPLASTIC"/>
    <property type="match status" value="1"/>
</dbReference>
<feature type="transmembrane region" description="Helical" evidence="7">
    <location>
        <begin position="357"/>
        <end position="379"/>
    </location>
</feature>
<evidence type="ECO:0000256" key="2">
    <source>
        <dbReference type="ARBA" id="ARBA00006690"/>
    </source>
</evidence>
<dbReference type="SUPFAM" id="SSF103481">
    <property type="entry name" value="Multidrug resistance efflux transporter EmrE"/>
    <property type="match status" value="1"/>
</dbReference>
<feature type="transmembrane region" description="Helical" evidence="7">
    <location>
        <begin position="432"/>
        <end position="451"/>
    </location>
</feature>
<organism evidence="8 9">
    <name type="scientific">Striga hermonthica</name>
    <name type="common">Purple witchweed</name>
    <name type="synonym">Buchnera hermonthica</name>
    <dbReference type="NCBI Taxonomy" id="68872"/>
    <lineage>
        <taxon>Eukaryota</taxon>
        <taxon>Viridiplantae</taxon>
        <taxon>Streptophyta</taxon>
        <taxon>Embryophyta</taxon>
        <taxon>Tracheophyta</taxon>
        <taxon>Spermatophyta</taxon>
        <taxon>Magnoliopsida</taxon>
        <taxon>eudicotyledons</taxon>
        <taxon>Gunneridae</taxon>
        <taxon>Pentapetalae</taxon>
        <taxon>asterids</taxon>
        <taxon>lamiids</taxon>
        <taxon>Lamiales</taxon>
        <taxon>Orobanchaceae</taxon>
        <taxon>Buchnereae</taxon>
        <taxon>Striga</taxon>
    </lineage>
</organism>
<evidence type="ECO:0000256" key="4">
    <source>
        <dbReference type="ARBA" id="ARBA00022692"/>
    </source>
</evidence>
<sequence length="460" mass="49806">MPIRTGSAQMSIKMAKISTAGAISGALTFFSPELGEKLITHYSSRADFVFSASQISFSFYILLLAFMNLLSLRPAARSFYPTTINCGNQNGAFGVGLCPKPLRVRLNPFKLSVNNDFKLSFFRSGLNNRKKIVRRFQHFVPSALAETSSADGHPPSNHDADKKLAVVAWSATTLLLAVSTRVLQKLALVPMKEYPFFLAQFNSFTYVAVYFTVLCLRYRAGITTDEMLALPKSPFIAIGFLESISLLSAMYAGAILPGPAIPLLYQTFLVWQLIFSSCFLGRRYSLNQIFGCFLVAAGVVVAVTSGGNNGQMLSGIGPLWPMVMIASSAFQAGASIVKESVFIGARTRLKGKPLDVFIVSSFGSGFQALFILLLLPILSNLKGIPISELPSYYKSGVGCFLNIGTNTTVPIAILVLSLPLPYLPRGVNLSPSFLAGSMILVAGLVLYTAPWTRKHGSNIL</sequence>